<dbReference type="Proteomes" id="UP000663842">
    <property type="component" value="Unassembled WGS sequence"/>
</dbReference>
<dbReference type="SUPFAM" id="SSF51161">
    <property type="entry name" value="Trimeric LpxA-like enzymes"/>
    <property type="match status" value="1"/>
</dbReference>
<dbReference type="Proteomes" id="UP000676336">
    <property type="component" value="Unassembled WGS sequence"/>
</dbReference>
<evidence type="ECO:0000313" key="8">
    <source>
        <dbReference type="EMBL" id="CAF3904420.1"/>
    </source>
</evidence>
<accession>A0A819MPG4</accession>
<dbReference type="GO" id="GO:0070840">
    <property type="term" value="F:dynein complex binding"/>
    <property type="evidence" value="ECO:0007669"/>
    <property type="project" value="TreeGrafter"/>
</dbReference>
<comment type="subcellular location">
    <subcellularLocation>
        <location evidence="1">Cytoplasm</location>
        <location evidence="1">Cytoskeleton</location>
    </subcellularLocation>
</comment>
<dbReference type="PANTHER" id="PTHR13072">
    <property type="entry name" value="DYNACTIN 6"/>
    <property type="match status" value="1"/>
</dbReference>
<comment type="caution">
    <text evidence="9">The sequence shown here is derived from an EMBL/GenBank/DDBJ whole genome shotgun (WGS) entry which is preliminary data.</text>
</comment>
<dbReference type="AlphaFoldDB" id="A0A819MPG4"/>
<dbReference type="PANTHER" id="PTHR13072:SF0">
    <property type="entry name" value="DYNACTIN SUBUNIT 6"/>
    <property type="match status" value="1"/>
</dbReference>
<evidence type="ECO:0000313" key="9">
    <source>
        <dbReference type="EMBL" id="CAF3983418.1"/>
    </source>
</evidence>
<evidence type="ECO:0000256" key="3">
    <source>
        <dbReference type="ARBA" id="ARBA00016573"/>
    </source>
</evidence>
<evidence type="ECO:0000256" key="5">
    <source>
        <dbReference type="ARBA" id="ARBA00023212"/>
    </source>
</evidence>
<dbReference type="CDD" id="cd04646">
    <property type="entry name" value="LbH_Dynactin_6"/>
    <property type="match status" value="1"/>
</dbReference>
<dbReference type="EMBL" id="CAJOBI010001891">
    <property type="protein sequence ID" value="CAF3904420.1"/>
    <property type="molecule type" value="Genomic_DNA"/>
</dbReference>
<evidence type="ECO:0000313" key="11">
    <source>
        <dbReference type="Proteomes" id="UP000663866"/>
    </source>
</evidence>
<dbReference type="GO" id="GO:0007052">
    <property type="term" value="P:mitotic spindle organization"/>
    <property type="evidence" value="ECO:0007669"/>
    <property type="project" value="TreeGrafter"/>
</dbReference>
<dbReference type="EMBL" id="CAJOBG010000630">
    <property type="protein sequence ID" value="CAF3838520.1"/>
    <property type="molecule type" value="Genomic_DNA"/>
</dbReference>
<evidence type="ECO:0000256" key="6">
    <source>
        <dbReference type="ARBA" id="ARBA00034687"/>
    </source>
</evidence>
<keyword evidence="5" id="KW-0206">Cytoskeleton</keyword>
<dbReference type="Gene3D" id="2.160.10.10">
    <property type="entry name" value="Hexapeptide repeat proteins"/>
    <property type="match status" value="1"/>
</dbReference>
<evidence type="ECO:0000256" key="4">
    <source>
        <dbReference type="ARBA" id="ARBA00022490"/>
    </source>
</evidence>
<comment type="similarity">
    <text evidence="2">Belongs to the dynactin subunits 5/6 family. Dynactin subunit 6 subfamily.</text>
</comment>
<keyword evidence="11" id="KW-1185">Reference proteome</keyword>
<dbReference type="InterPro" id="IPR027777">
    <property type="entry name" value="DCTN6"/>
</dbReference>
<dbReference type="InterPro" id="IPR011004">
    <property type="entry name" value="Trimer_LpxA-like_sf"/>
</dbReference>
<evidence type="ECO:0000313" key="10">
    <source>
        <dbReference type="Proteomes" id="UP000663842"/>
    </source>
</evidence>
<dbReference type="GO" id="GO:0005869">
    <property type="term" value="C:dynactin complex"/>
    <property type="evidence" value="ECO:0007669"/>
    <property type="project" value="InterPro"/>
</dbReference>
<comment type="function">
    <text evidence="6">Part of the dynactin complex that activates the molecular motor dynein for ultra-processive transport along microtubules.</text>
</comment>
<gene>
    <name evidence="7" type="ORF">OVN521_LOCUS6107</name>
    <name evidence="8" type="ORF">SMN809_LOCUS6812</name>
    <name evidence="9" type="ORF">UXM345_LOCUS15182</name>
</gene>
<sequence length="190" mass="20407">MCPAINTGYQVTIAPGAYVCEERLQLVGEISIGSKTIIHPGASIIAEAGPIFIGDGNLIEEQCVIANRFPSGIDKDQMNQVVMIIGNNNVFEVGSLCEALKIGDNNILECKAQVGRSVTLTSGCVIGAKCSLTTNETLPENTVIFGSDHQRRTMPDRPAVHIYFSLFFLVKQATSFRAAGPNSITNNNTF</sequence>
<dbReference type="Proteomes" id="UP000663866">
    <property type="component" value="Unassembled WGS sequence"/>
</dbReference>
<reference evidence="9" key="1">
    <citation type="submission" date="2021-02" db="EMBL/GenBank/DDBJ databases">
        <authorList>
            <person name="Nowell W R."/>
        </authorList>
    </citation>
    <scope>NUCLEOTIDE SEQUENCE</scope>
</reference>
<evidence type="ECO:0000313" key="7">
    <source>
        <dbReference type="EMBL" id="CAF3838520.1"/>
    </source>
</evidence>
<dbReference type="EMBL" id="CAJOBF010001786">
    <property type="protein sequence ID" value="CAF3983418.1"/>
    <property type="molecule type" value="Genomic_DNA"/>
</dbReference>
<protein>
    <recommendedName>
        <fullName evidence="3">Dynactin subunit 6</fullName>
    </recommendedName>
</protein>
<keyword evidence="4" id="KW-0963">Cytoplasm</keyword>
<proteinExistence type="inferred from homology"/>
<evidence type="ECO:0000256" key="1">
    <source>
        <dbReference type="ARBA" id="ARBA00004245"/>
    </source>
</evidence>
<name>A0A819MPG4_9BILA</name>
<organism evidence="9 10">
    <name type="scientific">Rotaria magnacalcarata</name>
    <dbReference type="NCBI Taxonomy" id="392030"/>
    <lineage>
        <taxon>Eukaryota</taxon>
        <taxon>Metazoa</taxon>
        <taxon>Spiralia</taxon>
        <taxon>Gnathifera</taxon>
        <taxon>Rotifera</taxon>
        <taxon>Eurotatoria</taxon>
        <taxon>Bdelloidea</taxon>
        <taxon>Philodinida</taxon>
        <taxon>Philodinidae</taxon>
        <taxon>Rotaria</taxon>
    </lineage>
</organism>
<evidence type="ECO:0000256" key="2">
    <source>
        <dbReference type="ARBA" id="ARBA00007719"/>
    </source>
</evidence>